<name>D2R125_PIRSD</name>
<dbReference type="InterPro" id="IPR029062">
    <property type="entry name" value="Class_I_gatase-like"/>
</dbReference>
<dbReference type="eggNOG" id="COG0693">
    <property type="taxonomic scope" value="Bacteria"/>
</dbReference>
<gene>
    <name evidence="1" type="ordered locus">Psta_3855</name>
</gene>
<organism evidence="1 2">
    <name type="scientific">Pirellula staleyi (strain ATCC 27377 / DSM 6068 / ICPB 4128)</name>
    <name type="common">Pirella staleyi</name>
    <dbReference type="NCBI Taxonomy" id="530564"/>
    <lineage>
        <taxon>Bacteria</taxon>
        <taxon>Pseudomonadati</taxon>
        <taxon>Planctomycetota</taxon>
        <taxon>Planctomycetia</taxon>
        <taxon>Pirellulales</taxon>
        <taxon>Pirellulaceae</taxon>
        <taxon>Pirellula</taxon>
    </lineage>
</organism>
<evidence type="ECO:0000313" key="1">
    <source>
        <dbReference type="EMBL" id="ADB18510.1"/>
    </source>
</evidence>
<evidence type="ECO:0008006" key="3">
    <source>
        <dbReference type="Google" id="ProtNLM"/>
    </source>
</evidence>
<sequence precursor="true">MTMTAWRSSVSTLQLNPLAPTTKSFRRKLYRHLLLAMAAFTFFASAIHSFAEEMAVADSPKPETIRVGVLSSAREPGENTSQGLFISILRKAGMKARAVSAEEVKNGVLEELDIFIIGGGSGTAFNASLGPDGGQLVMEFVKKGGGVLASCAGGYSFVRGHNEALKYIEIANARCIDTAGGRWARGKGVVEIIPEESDAPTRKMFYANGPLWEITDAPGFGRIAALARFKTDIKQEGDEGGIMPGTPAILGGSYFDGRFVLFSAHPEFHRELGSNSLIVDAAYWVTSGPLSPDDKIDWNSIFPSQAPEPMP</sequence>
<protein>
    <recommendedName>
        <fullName evidence="3">Biotin-protein ligase N-terminal domain-containing protein</fullName>
    </recommendedName>
</protein>
<dbReference type="HOGENOM" id="CLU_893871_0_0_0"/>
<keyword evidence="2" id="KW-1185">Reference proteome</keyword>
<accession>D2R125</accession>
<dbReference type="STRING" id="530564.Psta_3855"/>
<dbReference type="EMBL" id="CP001848">
    <property type="protein sequence ID" value="ADB18510.1"/>
    <property type="molecule type" value="Genomic_DNA"/>
</dbReference>
<dbReference type="AlphaFoldDB" id="D2R125"/>
<dbReference type="KEGG" id="psl:Psta_3855"/>
<dbReference type="SUPFAM" id="SSF52317">
    <property type="entry name" value="Class I glutamine amidotransferase-like"/>
    <property type="match status" value="1"/>
</dbReference>
<reference evidence="1 2" key="1">
    <citation type="journal article" date="2009" name="Stand. Genomic Sci.">
        <title>Complete genome sequence of Pirellula staleyi type strain (ATCC 27377).</title>
        <authorList>
            <person name="Clum A."/>
            <person name="Tindall B.J."/>
            <person name="Sikorski J."/>
            <person name="Ivanova N."/>
            <person name="Mavrommatis K."/>
            <person name="Lucas S."/>
            <person name="Glavina del Rio T."/>
            <person name="Nolan M."/>
            <person name="Chen F."/>
            <person name="Tice H."/>
            <person name="Pitluck S."/>
            <person name="Cheng J.F."/>
            <person name="Chertkov O."/>
            <person name="Brettin T."/>
            <person name="Han C."/>
            <person name="Detter J.C."/>
            <person name="Kuske C."/>
            <person name="Bruce D."/>
            <person name="Goodwin L."/>
            <person name="Ovchinikova G."/>
            <person name="Pati A."/>
            <person name="Mikhailova N."/>
            <person name="Chen A."/>
            <person name="Palaniappan K."/>
            <person name="Land M."/>
            <person name="Hauser L."/>
            <person name="Chang Y.J."/>
            <person name="Jeffries C.D."/>
            <person name="Chain P."/>
            <person name="Rohde M."/>
            <person name="Goker M."/>
            <person name="Bristow J."/>
            <person name="Eisen J.A."/>
            <person name="Markowitz V."/>
            <person name="Hugenholtz P."/>
            <person name="Kyrpides N.C."/>
            <person name="Klenk H.P."/>
            <person name="Lapidus A."/>
        </authorList>
    </citation>
    <scope>NUCLEOTIDE SEQUENCE [LARGE SCALE GENOMIC DNA]</scope>
    <source>
        <strain evidence="2">ATCC 27377 / DSM 6068 / ICPB 4128</strain>
    </source>
</reference>
<evidence type="ECO:0000313" key="2">
    <source>
        <dbReference type="Proteomes" id="UP000001887"/>
    </source>
</evidence>
<proteinExistence type="predicted"/>
<dbReference type="Proteomes" id="UP000001887">
    <property type="component" value="Chromosome"/>
</dbReference>